<evidence type="ECO:0000256" key="5">
    <source>
        <dbReference type="ARBA" id="ARBA00023136"/>
    </source>
</evidence>
<dbReference type="EMBL" id="CCDP010000001">
    <property type="protein sequence ID" value="CDQ38604.1"/>
    <property type="molecule type" value="Genomic_DNA"/>
</dbReference>
<dbReference type="Pfam" id="PF03553">
    <property type="entry name" value="Na_H_antiporter"/>
    <property type="match status" value="1"/>
</dbReference>
<evidence type="ECO:0000256" key="4">
    <source>
        <dbReference type="ARBA" id="ARBA00022989"/>
    </source>
</evidence>
<dbReference type="PANTHER" id="PTHR43478">
    <property type="entry name" value="NA+/H+ ANTIPORTER-RELATED"/>
    <property type="match status" value="1"/>
</dbReference>
<evidence type="ECO:0000256" key="3">
    <source>
        <dbReference type="ARBA" id="ARBA00022692"/>
    </source>
</evidence>
<feature type="transmembrane region" description="Helical" evidence="6">
    <location>
        <begin position="416"/>
        <end position="434"/>
    </location>
</feature>
<comment type="subcellular location">
    <subcellularLocation>
        <location evidence="1">Cell membrane</location>
        <topology evidence="1">Multi-pass membrane protein</topology>
    </subcellularLocation>
</comment>
<name>A0A024Q7Z2_9BACI</name>
<feature type="transmembrane region" description="Helical" evidence="6">
    <location>
        <begin position="67"/>
        <end position="86"/>
    </location>
</feature>
<organism evidence="8 9">
    <name type="scientific">Virgibacillus massiliensis</name>
    <dbReference type="NCBI Taxonomy" id="1462526"/>
    <lineage>
        <taxon>Bacteria</taxon>
        <taxon>Bacillati</taxon>
        <taxon>Bacillota</taxon>
        <taxon>Bacilli</taxon>
        <taxon>Bacillales</taxon>
        <taxon>Bacillaceae</taxon>
        <taxon>Virgibacillus</taxon>
    </lineage>
</organism>
<evidence type="ECO:0000313" key="9">
    <source>
        <dbReference type="Proteomes" id="UP000028875"/>
    </source>
</evidence>
<evidence type="ECO:0000259" key="7">
    <source>
        <dbReference type="Pfam" id="PF03553"/>
    </source>
</evidence>
<dbReference type="Proteomes" id="UP000028875">
    <property type="component" value="Unassembled WGS sequence"/>
</dbReference>
<dbReference type="STRING" id="1462526.BN990_00875"/>
<gene>
    <name evidence="8" type="primary">mleN_4</name>
    <name evidence="8" type="ORF">BN990_00875</name>
</gene>
<feature type="domain" description="Na+/H+ antiporter NhaC-like C-terminal" evidence="7">
    <location>
        <begin position="157"/>
        <end position="475"/>
    </location>
</feature>
<proteinExistence type="predicted"/>
<feature type="transmembrane region" description="Helical" evidence="6">
    <location>
        <begin position="28"/>
        <end position="55"/>
    </location>
</feature>
<feature type="transmembrane region" description="Helical" evidence="6">
    <location>
        <begin position="164"/>
        <end position="184"/>
    </location>
</feature>
<dbReference type="RefSeq" id="WP_021289499.1">
    <property type="nucleotide sequence ID" value="NZ_BNER01000001.1"/>
</dbReference>
<dbReference type="PANTHER" id="PTHR43478:SF1">
    <property type="entry name" value="NA+_H+ ANTIPORTER NHAC-LIKE C-TERMINAL DOMAIN-CONTAINING PROTEIN"/>
    <property type="match status" value="1"/>
</dbReference>
<keyword evidence="4 6" id="KW-1133">Transmembrane helix</keyword>
<evidence type="ECO:0000313" key="8">
    <source>
        <dbReference type="EMBL" id="CDQ38604.1"/>
    </source>
</evidence>
<feature type="transmembrane region" description="Helical" evidence="6">
    <location>
        <begin position="257"/>
        <end position="276"/>
    </location>
</feature>
<feature type="transmembrane region" description="Helical" evidence="6">
    <location>
        <begin position="483"/>
        <end position="502"/>
    </location>
</feature>
<feature type="transmembrane region" description="Helical" evidence="6">
    <location>
        <begin position="329"/>
        <end position="353"/>
    </location>
</feature>
<protein>
    <submittedName>
        <fullName evidence="8">Malate-2H(+)/Na(+)-lactate antiporter</fullName>
    </submittedName>
</protein>
<accession>A0A024Q7Z2</accession>
<evidence type="ECO:0000256" key="2">
    <source>
        <dbReference type="ARBA" id="ARBA00022475"/>
    </source>
</evidence>
<feature type="transmembrane region" description="Helical" evidence="6">
    <location>
        <begin position="296"/>
        <end position="317"/>
    </location>
</feature>
<comment type="caution">
    <text evidence="8">The sequence shown here is derived from an EMBL/GenBank/DDBJ whole genome shotgun (WGS) entry which is preliminary data.</text>
</comment>
<keyword evidence="9" id="KW-1185">Reference proteome</keyword>
<feature type="transmembrane region" description="Helical" evidence="6">
    <location>
        <begin position="106"/>
        <end position="126"/>
    </location>
</feature>
<feature type="transmembrane region" description="Helical" evidence="6">
    <location>
        <begin position="196"/>
        <end position="213"/>
    </location>
</feature>
<sequence>MFMDFLSIIPPIVAVLLAIFTKRVLFSLFISIWVGGLIAAGGNPFAAVGMTFTWMKDVMIDPWNARFLVMTALLGTGAAFMFKTGGSEGLIRLLENKLTTKKRVLFLPYILGLVVFFNDYVNSVIVGNATKDITAKHQVSREKLSYIIDSTAAPISTIGPVSDWIGFQVSLIAAAFATIGIAGIDPYFVFLQSIPWNFYAILCLLAVPMIILLKDFGPMAKAEKRAHTTGKLIPDGSTPLSSVDQDLGEPHKKVSSVWNFILPLVTLISVSIWGLWYSGGGAEGKSIMDALADTDVSVALTWGAFAMTTVGIILALLQGMRLKACEDTLLGGIRTMLPALIIIVLAWSIGTVTSELGTAEFVVKATQGWMTEALLPFLVFIIAMFISFATGTSWGTMSILTPIAIPLGYSMGGEELIAIVIGAIFAGAIFGDHVSPISDTTVMASIFSESDHIAHVNTQIPYALVPASIAGVMYVSYTFIDNSIILLIVGIVVQFFIIRYLGNRHEQREGERLEIDEDVG</sequence>
<feature type="transmembrane region" description="Helical" evidence="6">
    <location>
        <begin position="373"/>
        <end position="395"/>
    </location>
</feature>
<dbReference type="GO" id="GO:0005886">
    <property type="term" value="C:plasma membrane"/>
    <property type="evidence" value="ECO:0007669"/>
    <property type="project" value="UniProtKB-SubCell"/>
</dbReference>
<evidence type="ECO:0000256" key="6">
    <source>
        <dbReference type="SAM" id="Phobius"/>
    </source>
</evidence>
<reference evidence="9" key="2">
    <citation type="submission" date="2014-05" db="EMBL/GenBank/DDBJ databases">
        <title>Draft genome sequence of Virgibacillus massiliensis Vm-5.</title>
        <authorList>
            <person name="Khelaifia S."/>
            <person name="Croce O."/>
            <person name="Lagier J.C."/>
            <person name="Raoult D."/>
        </authorList>
    </citation>
    <scope>NUCLEOTIDE SEQUENCE [LARGE SCALE GENOMIC DNA]</scope>
    <source>
        <strain evidence="9">Vm-5</strain>
    </source>
</reference>
<keyword evidence="2" id="KW-1003">Cell membrane</keyword>
<dbReference type="AlphaFoldDB" id="A0A024Q7Z2"/>
<keyword evidence="5 6" id="KW-0472">Membrane</keyword>
<keyword evidence="3 6" id="KW-0812">Transmembrane</keyword>
<dbReference type="InterPro" id="IPR018461">
    <property type="entry name" value="Na/H_Antiport_NhaC-like_C"/>
</dbReference>
<dbReference type="eggNOG" id="COG1757">
    <property type="taxonomic scope" value="Bacteria"/>
</dbReference>
<reference evidence="8 9" key="1">
    <citation type="submission" date="2014-03" db="EMBL/GenBank/DDBJ databases">
        <authorList>
            <person name="Urmite Genomes U."/>
        </authorList>
    </citation>
    <scope>NUCLEOTIDE SEQUENCE [LARGE SCALE GENOMIC DNA]</scope>
    <source>
        <strain evidence="8 9">Vm-5</strain>
    </source>
</reference>
<evidence type="ECO:0000256" key="1">
    <source>
        <dbReference type="ARBA" id="ARBA00004651"/>
    </source>
</evidence>